<keyword evidence="3 6" id="KW-0732">Signal</keyword>
<feature type="signal peptide" evidence="6">
    <location>
        <begin position="1"/>
        <end position="19"/>
    </location>
</feature>
<comment type="caution">
    <text evidence="9">The sequence shown here is derived from an EMBL/GenBank/DDBJ whole genome shotgun (WGS) entry which is preliminary data.</text>
</comment>
<comment type="similarity">
    <text evidence="2">Belongs to the sulfatase family.</text>
</comment>
<dbReference type="CDD" id="cd16027">
    <property type="entry name" value="SGSH"/>
    <property type="match status" value="1"/>
</dbReference>
<dbReference type="InterPro" id="IPR017850">
    <property type="entry name" value="Alkaline_phosphatase_core_sf"/>
</dbReference>
<keyword evidence="4" id="KW-0378">Hydrolase</keyword>
<evidence type="ECO:0000256" key="5">
    <source>
        <dbReference type="ARBA" id="ARBA00023180"/>
    </source>
</evidence>
<evidence type="ECO:0000259" key="7">
    <source>
        <dbReference type="Pfam" id="PF00884"/>
    </source>
</evidence>
<dbReference type="InterPro" id="IPR032506">
    <property type="entry name" value="SGSH_C"/>
</dbReference>
<comment type="cofactor">
    <cofactor evidence="1">
        <name>Ca(2+)</name>
        <dbReference type="ChEBI" id="CHEBI:29108"/>
    </cofactor>
</comment>
<keyword evidence="5" id="KW-0325">Glycoprotein</keyword>
<feature type="domain" description="Sulfatase N-terminal" evidence="7">
    <location>
        <begin position="29"/>
        <end position="336"/>
    </location>
</feature>
<feature type="domain" description="N-sulphoglucosamine sulphohydrolase C-terminal" evidence="8">
    <location>
        <begin position="426"/>
        <end position="481"/>
    </location>
</feature>
<dbReference type="EMBL" id="JAWDGP010003469">
    <property type="protein sequence ID" value="KAK3774014.1"/>
    <property type="molecule type" value="Genomic_DNA"/>
</dbReference>
<evidence type="ECO:0000256" key="2">
    <source>
        <dbReference type="ARBA" id="ARBA00008779"/>
    </source>
</evidence>
<keyword evidence="10" id="KW-1185">Reference proteome</keyword>
<evidence type="ECO:0000313" key="9">
    <source>
        <dbReference type="EMBL" id="KAK3774014.1"/>
    </source>
</evidence>
<evidence type="ECO:0000256" key="6">
    <source>
        <dbReference type="SAM" id="SignalP"/>
    </source>
</evidence>
<accession>A0AAE1DKF4</accession>
<dbReference type="PROSITE" id="PS00149">
    <property type="entry name" value="SULFATASE_2"/>
    <property type="match status" value="1"/>
</dbReference>
<dbReference type="InterPro" id="IPR000917">
    <property type="entry name" value="Sulfatase_N"/>
</dbReference>
<dbReference type="PROSITE" id="PS00523">
    <property type="entry name" value="SULFATASE_1"/>
    <property type="match status" value="1"/>
</dbReference>
<dbReference type="GO" id="GO:0006027">
    <property type="term" value="P:glycosaminoglycan catabolic process"/>
    <property type="evidence" value="ECO:0007669"/>
    <property type="project" value="TreeGrafter"/>
</dbReference>
<evidence type="ECO:0000313" key="10">
    <source>
        <dbReference type="Proteomes" id="UP001283361"/>
    </source>
</evidence>
<dbReference type="PANTHER" id="PTHR43108:SF6">
    <property type="entry name" value="N-SULPHOGLUCOSAMINE SULPHOHYDROLASE"/>
    <property type="match status" value="1"/>
</dbReference>
<dbReference type="AlphaFoldDB" id="A0AAE1DKF4"/>
<evidence type="ECO:0000256" key="1">
    <source>
        <dbReference type="ARBA" id="ARBA00001913"/>
    </source>
</evidence>
<name>A0AAE1DKF4_9GAST</name>
<proteinExistence type="inferred from homology"/>
<dbReference type="Gene3D" id="3.40.720.10">
    <property type="entry name" value="Alkaline Phosphatase, subunit A"/>
    <property type="match status" value="1"/>
</dbReference>
<dbReference type="InterPro" id="IPR024607">
    <property type="entry name" value="Sulfatase_CS"/>
</dbReference>
<feature type="chain" id="PRO_5041992217" description="Heparan N-sulfatase" evidence="6">
    <location>
        <begin position="20"/>
        <end position="511"/>
    </location>
</feature>
<dbReference type="Pfam" id="PF16347">
    <property type="entry name" value="SGSH_C"/>
    <property type="match status" value="1"/>
</dbReference>
<gene>
    <name evidence="9" type="ORF">RRG08_030096</name>
</gene>
<dbReference type="GO" id="GO:0016250">
    <property type="term" value="F:N-sulfoglucosamine sulfohydrolase activity"/>
    <property type="evidence" value="ECO:0007669"/>
    <property type="project" value="TreeGrafter"/>
</dbReference>
<dbReference type="PANTHER" id="PTHR43108">
    <property type="entry name" value="N-ACETYLGLUCOSAMINE-6-SULFATASE FAMILY MEMBER"/>
    <property type="match status" value="1"/>
</dbReference>
<sequence>MMAVLSALLLFALVLVEQGIQTAAVKPKKNVLLIFADDAGFLQSAYNNSVCDTPNLDHLATRSVVINRGYTSVSSCSPSRSVLLTGLPQHQNGMYGLQHSVHHFQSFPNVKSLPVILRNNGVYTGIIGKYHVAPRSVYDFDYFKTGPINQVGRNITHMKELVKVFLDNAKQKDTPFFLYIAFFDTHRGSWSEQDRKQNGPFYNLWGDGQQGHGSIPDWKPHVYDPNKVIVPYFLPDTPATREDLSAMYTSFNRMDQGIGLIMEELKAAGYLDDTLVMFTADNGIPFPNAKTNLYEPGQGEPMMISSPEHKENWGKKSDRFGSTMDFTPTILDWFGVSYPKYDLNGVQARLTGKSLLKLAANPTDPSFDHAFSSHDFHEVTMAYPMRVVRNERYRLIHNINYRAAYPLATDLYSCPTYQDILHRSKTGQPTHWFKTLDQYYYRAEWELYDLQADPKELTNLANDPDHQEIFQAMNKTLFEWQTETNDYWRCLPHSILLGQQCHDMQNHEKIY</sequence>
<organism evidence="9 10">
    <name type="scientific">Elysia crispata</name>
    <name type="common">lettuce slug</name>
    <dbReference type="NCBI Taxonomy" id="231223"/>
    <lineage>
        <taxon>Eukaryota</taxon>
        <taxon>Metazoa</taxon>
        <taxon>Spiralia</taxon>
        <taxon>Lophotrochozoa</taxon>
        <taxon>Mollusca</taxon>
        <taxon>Gastropoda</taxon>
        <taxon>Heterobranchia</taxon>
        <taxon>Euthyneura</taxon>
        <taxon>Panpulmonata</taxon>
        <taxon>Sacoglossa</taxon>
        <taxon>Placobranchoidea</taxon>
        <taxon>Plakobranchidae</taxon>
        <taxon>Elysia</taxon>
    </lineage>
</organism>
<dbReference type="Proteomes" id="UP001283361">
    <property type="component" value="Unassembled WGS sequence"/>
</dbReference>
<evidence type="ECO:0000259" key="8">
    <source>
        <dbReference type="Pfam" id="PF16347"/>
    </source>
</evidence>
<evidence type="ECO:0008006" key="11">
    <source>
        <dbReference type="Google" id="ProtNLM"/>
    </source>
</evidence>
<protein>
    <recommendedName>
        <fullName evidence="11">Heparan N-sulfatase</fullName>
    </recommendedName>
</protein>
<dbReference type="GO" id="GO:0030200">
    <property type="term" value="P:heparan sulfate proteoglycan catabolic process"/>
    <property type="evidence" value="ECO:0007669"/>
    <property type="project" value="TreeGrafter"/>
</dbReference>
<evidence type="ECO:0000256" key="3">
    <source>
        <dbReference type="ARBA" id="ARBA00022729"/>
    </source>
</evidence>
<evidence type="ECO:0000256" key="4">
    <source>
        <dbReference type="ARBA" id="ARBA00022801"/>
    </source>
</evidence>
<dbReference type="Pfam" id="PF00884">
    <property type="entry name" value="Sulfatase"/>
    <property type="match status" value="1"/>
</dbReference>
<dbReference type="SUPFAM" id="SSF53649">
    <property type="entry name" value="Alkaline phosphatase-like"/>
    <property type="match status" value="1"/>
</dbReference>
<reference evidence="9" key="1">
    <citation type="journal article" date="2023" name="G3 (Bethesda)">
        <title>A reference genome for the long-term kleptoplast-retaining sea slug Elysia crispata morphotype clarki.</title>
        <authorList>
            <person name="Eastman K.E."/>
            <person name="Pendleton A.L."/>
            <person name="Shaikh M.A."/>
            <person name="Suttiyut T."/>
            <person name="Ogas R."/>
            <person name="Tomko P."/>
            <person name="Gavelis G."/>
            <person name="Widhalm J.R."/>
            <person name="Wisecaver J.H."/>
        </authorList>
    </citation>
    <scope>NUCLEOTIDE SEQUENCE</scope>
    <source>
        <strain evidence="9">ECLA1</strain>
    </source>
</reference>